<evidence type="ECO:0000313" key="8">
    <source>
        <dbReference type="EMBL" id="AUB79713.1"/>
    </source>
</evidence>
<keyword evidence="6 7" id="KW-0472">Membrane</keyword>
<evidence type="ECO:0000256" key="3">
    <source>
        <dbReference type="ARBA" id="ARBA00022475"/>
    </source>
</evidence>
<reference evidence="8 9" key="1">
    <citation type="submission" date="2017-03" db="EMBL/GenBank/DDBJ databases">
        <title>Complete genome sequence of Candidatus 'Thiodictyon syntrophicum' sp. nov. strain Cad16T, a photolithoautotroph purple sulfur bacterium isolated from an alpine meromictic lake.</title>
        <authorList>
            <person name="Luedin S.M."/>
            <person name="Pothier J.F."/>
            <person name="Danza F."/>
            <person name="Storelli N."/>
            <person name="Wittwer M."/>
            <person name="Tonolla M."/>
        </authorList>
    </citation>
    <scope>NUCLEOTIDE SEQUENCE [LARGE SCALE GENOMIC DNA]</scope>
    <source>
        <strain evidence="8 9">Cad16T</strain>
    </source>
</reference>
<evidence type="ECO:0000256" key="6">
    <source>
        <dbReference type="ARBA" id="ARBA00023136"/>
    </source>
</evidence>
<evidence type="ECO:0000313" key="9">
    <source>
        <dbReference type="Proteomes" id="UP000232638"/>
    </source>
</evidence>
<feature type="transmembrane region" description="Helical" evidence="7">
    <location>
        <begin position="293"/>
        <end position="313"/>
    </location>
</feature>
<dbReference type="InterPro" id="IPR050833">
    <property type="entry name" value="Poly_Biosynth_Transport"/>
</dbReference>
<feature type="transmembrane region" description="Helical" evidence="7">
    <location>
        <begin position="150"/>
        <end position="173"/>
    </location>
</feature>
<accession>A0A2K8U2A7</accession>
<keyword evidence="3" id="KW-1003">Cell membrane</keyword>
<evidence type="ECO:0008006" key="10">
    <source>
        <dbReference type="Google" id="ProtNLM"/>
    </source>
</evidence>
<sequence>MRPTNVDQDRRNSVSLLGSSLAVVAGRSVGIIIQFVAGVILARLLTPNEFGVFAVAAGVASLLNALREFGSSTFLVRAPAVDRKTVGSVLIVSTGMSTILGGIIALSASWLSAFFGDHRLELLLYVLAGNCLLVPPAMLGNALLVREQRFLALTAIETVSAVAGALVMVGLALVGAGPLALALGASISTLSVVVMTIMAKPQGWVLCFSLRHVKSVVTFGGWVTGMSLVAQFSERVPELVLGRTQGVTAAGLFDKAGALSRLVGSFAGPVIHSVLLSQVAEENRRSADMSTAYFRRLAVLSSVAWPAFLFVAIQAEPMVLLTFGAQWGQAVPVASWAAINAMLTTPFLLADNLLITKGLVQDLFWQKLVLLCGRFLVILCASPFGLVVVSAVLLAPNLAYLWLNQKSVLSLVGSRWGVLFRSLRQATVLAAAVGAATLWAARGCSGVGTAEMIQELIMTGALAAGVWVLVSLLGGGPMTEVSRRIMVRLWRRATAGWQTRNGQR</sequence>
<dbReference type="Proteomes" id="UP000232638">
    <property type="component" value="Chromosome"/>
</dbReference>
<keyword evidence="9" id="KW-1185">Reference proteome</keyword>
<keyword evidence="4 7" id="KW-0812">Transmembrane</keyword>
<dbReference type="PANTHER" id="PTHR30250:SF10">
    <property type="entry name" value="LIPOPOLYSACCHARIDE BIOSYNTHESIS PROTEIN WZXC"/>
    <property type="match status" value="1"/>
</dbReference>
<dbReference type="PANTHER" id="PTHR30250">
    <property type="entry name" value="PST FAMILY PREDICTED COLANIC ACID TRANSPORTER"/>
    <property type="match status" value="1"/>
</dbReference>
<comment type="subcellular location">
    <subcellularLocation>
        <location evidence="1">Cell membrane</location>
        <topology evidence="1">Multi-pass membrane protein</topology>
    </subcellularLocation>
</comment>
<name>A0A2K8U2A7_9GAMM</name>
<organism evidence="8 9">
    <name type="scientific">Candidatus Thiodictyon syntrophicum</name>
    <dbReference type="NCBI Taxonomy" id="1166950"/>
    <lineage>
        <taxon>Bacteria</taxon>
        <taxon>Pseudomonadati</taxon>
        <taxon>Pseudomonadota</taxon>
        <taxon>Gammaproteobacteria</taxon>
        <taxon>Chromatiales</taxon>
        <taxon>Chromatiaceae</taxon>
        <taxon>Thiodictyon</taxon>
    </lineage>
</organism>
<feature type="transmembrane region" description="Helical" evidence="7">
    <location>
        <begin position="333"/>
        <end position="354"/>
    </location>
</feature>
<gene>
    <name evidence="8" type="ORF">THSYN_01225</name>
</gene>
<dbReference type="GO" id="GO:0005886">
    <property type="term" value="C:plasma membrane"/>
    <property type="evidence" value="ECO:0007669"/>
    <property type="project" value="UniProtKB-SubCell"/>
</dbReference>
<evidence type="ECO:0000256" key="1">
    <source>
        <dbReference type="ARBA" id="ARBA00004651"/>
    </source>
</evidence>
<evidence type="ECO:0000256" key="7">
    <source>
        <dbReference type="SAM" id="Phobius"/>
    </source>
</evidence>
<feature type="transmembrane region" description="Helical" evidence="7">
    <location>
        <begin position="21"/>
        <end position="44"/>
    </location>
</feature>
<feature type="transmembrane region" description="Helical" evidence="7">
    <location>
        <begin position="375"/>
        <end position="403"/>
    </location>
</feature>
<feature type="transmembrane region" description="Helical" evidence="7">
    <location>
        <begin position="453"/>
        <end position="474"/>
    </location>
</feature>
<evidence type="ECO:0000256" key="2">
    <source>
        <dbReference type="ARBA" id="ARBA00007430"/>
    </source>
</evidence>
<feature type="transmembrane region" description="Helical" evidence="7">
    <location>
        <begin position="122"/>
        <end position="143"/>
    </location>
</feature>
<feature type="transmembrane region" description="Helical" evidence="7">
    <location>
        <begin position="50"/>
        <end position="66"/>
    </location>
</feature>
<proteinExistence type="inferred from homology"/>
<dbReference type="KEGG" id="tsy:THSYN_01225"/>
<comment type="similarity">
    <text evidence="2">Belongs to the polysaccharide synthase family.</text>
</comment>
<feature type="transmembrane region" description="Helical" evidence="7">
    <location>
        <begin position="179"/>
        <end position="199"/>
    </location>
</feature>
<dbReference type="AlphaFoldDB" id="A0A2K8U2A7"/>
<keyword evidence="5 7" id="KW-1133">Transmembrane helix</keyword>
<feature type="transmembrane region" description="Helical" evidence="7">
    <location>
        <begin position="86"/>
        <end position="110"/>
    </location>
</feature>
<protein>
    <recommendedName>
        <fullName evidence="10">Polysaccharide biosynthesis protein</fullName>
    </recommendedName>
</protein>
<evidence type="ECO:0000256" key="4">
    <source>
        <dbReference type="ARBA" id="ARBA00022692"/>
    </source>
</evidence>
<dbReference type="Pfam" id="PF13440">
    <property type="entry name" value="Polysacc_synt_3"/>
    <property type="match status" value="1"/>
</dbReference>
<evidence type="ECO:0000256" key="5">
    <source>
        <dbReference type="ARBA" id="ARBA00022989"/>
    </source>
</evidence>
<dbReference type="EMBL" id="CP020370">
    <property type="protein sequence ID" value="AUB79713.1"/>
    <property type="molecule type" value="Genomic_DNA"/>
</dbReference>